<accession>A0A8X6QQZ9</accession>
<keyword evidence="2" id="KW-1185">Reference proteome</keyword>
<gene>
    <name evidence="1" type="ORF">NPIL_99011</name>
</gene>
<protein>
    <submittedName>
        <fullName evidence="1">Uncharacterized protein</fullName>
    </submittedName>
</protein>
<name>A0A8X6QQZ9_NEPPI</name>
<dbReference type="AlphaFoldDB" id="A0A8X6QQZ9"/>
<organism evidence="1 2">
    <name type="scientific">Nephila pilipes</name>
    <name type="common">Giant wood spider</name>
    <name type="synonym">Nephila maculata</name>
    <dbReference type="NCBI Taxonomy" id="299642"/>
    <lineage>
        <taxon>Eukaryota</taxon>
        <taxon>Metazoa</taxon>
        <taxon>Ecdysozoa</taxon>
        <taxon>Arthropoda</taxon>
        <taxon>Chelicerata</taxon>
        <taxon>Arachnida</taxon>
        <taxon>Araneae</taxon>
        <taxon>Araneomorphae</taxon>
        <taxon>Entelegynae</taxon>
        <taxon>Araneoidea</taxon>
        <taxon>Nephilidae</taxon>
        <taxon>Nephila</taxon>
    </lineage>
</organism>
<reference evidence="1" key="1">
    <citation type="submission" date="2020-08" db="EMBL/GenBank/DDBJ databases">
        <title>Multicomponent nature underlies the extraordinary mechanical properties of spider dragline silk.</title>
        <authorList>
            <person name="Kono N."/>
            <person name="Nakamura H."/>
            <person name="Mori M."/>
            <person name="Yoshida Y."/>
            <person name="Ohtoshi R."/>
            <person name="Malay A.D."/>
            <person name="Moran D.A.P."/>
            <person name="Tomita M."/>
            <person name="Numata K."/>
            <person name="Arakawa K."/>
        </authorList>
    </citation>
    <scope>NUCLEOTIDE SEQUENCE</scope>
</reference>
<dbReference type="Proteomes" id="UP000887013">
    <property type="component" value="Unassembled WGS sequence"/>
</dbReference>
<dbReference type="EMBL" id="BMAW01033922">
    <property type="protein sequence ID" value="GFU32472.1"/>
    <property type="molecule type" value="Genomic_DNA"/>
</dbReference>
<proteinExistence type="predicted"/>
<evidence type="ECO:0000313" key="1">
    <source>
        <dbReference type="EMBL" id="GFU32472.1"/>
    </source>
</evidence>
<sequence>MFPDSTSQRSVEGLETAQSQAQVAKDLQIHPQSGVMTVVTVIADINPSEVNWERSITLKFVENGILLEAMAY</sequence>
<comment type="caution">
    <text evidence="1">The sequence shown here is derived from an EMBL/GenBank/DDBJ whole genome shotgun (WGS) entry which is preliminary data.</text>
</comment>
<evidence type="ECO:0000313" key="2">
    <source>
        <dbReference type="Proteomes" id="UP000887013"/>
    </source>
</evidence>